<dbReference type="Pfam" id="PF13618">
    <property type="entry name" value="Gluconate_2-dh3"/>
    <property type="match status" value="1"/>
</dbReference>
<evidence type="ECO:0000313" key="1">
    <source>
        <dbReference type="EMBL" id="MFL9877960.1"/>
    </source>
</evidence>
<reference evidence="1 2" key="1">
    <citation type="journal article" date="2024" name="Chem. Sci.">
        <title>Discovery of megapolipeptins by genome mining of a Burkholderiales bacteria collection.</title>
        <authorList>
            <person name="Paulo B.S."/>
            <person name="Recchia M.J.J."/>
            <person name="Lee S."/>
            <person name="Fergusson C.H."/>
            <person name="Romanowski S.B."/>
            <person name="Hernandez A."/>
            <person name="Krull N."/>
            <person name="Liu D.Y."/>
            <person name="Cavanagh H."/>
            <person name="Bos A."/>
            <person name="Gray C.A."/>
            <person name="Murphy B.T."/>
            <person name="Linington R.G."/>
            <person name="Eustaquio A.S."/>
        </authorList>
    </citation>
    <scope>NUCLEOTIDE SEQUENCE [LARGE SCALE GENOMIC DNA]</scope>
    <source>
        <strain evidence="1 2">RL21-008-BIB-B</strain>
    </source>
</reference>
<dbReference type="Proteomes" id="UP001629214">
    <property type="component" value="Unassembled WGS sequence"/>
</dbReference>
<protein>
    <submittedName>
        <fullName evidence="1">Gluconate 2-dehydrogenase subunit 3 family protein</fullName>
    </submittedName>
</protein>
<dbReference type="InterPro" id="IPR027056">
    <property type="entry name" value="Gluconate_2DH_su3"/>
</dbReference>
<sequence length="253" mass="27298">MKKENPPPSTPDEKVASRRGFLFKTIAIVPAASALTTASFVPAIGQTPAGAAAASGATNANFQPRFFNADEWTFIKAAVDRLIPADNEGPGALELNVPAFIDGQMESGFGHASNWYMQGPFKGDASPLFGYQASMPPRELYRSGIAALTAYCRKNFAGKTFDQLAPNDQEQLFKDMDGGKVQFESVSAQWFFTFLLQNTKEGYLSDPIHGGNKDMAAWKMIGFPGARADFLDFVGPSDKVYPYGPVSIGGKQS</sequence>
<keyword evidence="2" id="KW-1185">Reference proteome</keyword>
<proteinExistence type="predicted"/>
<evidence type="ECO:0000313" key="2">
    <source>
        <dbReference type="Proteomes" id="UP001629214"/>
    </source>
</evidence>
<dbReference type="PROSITE" id="PS51318">
    <property type="entry name" value="TAT"/>
    <property type="match status" value="1"/>
</dbReference>
<dbReference type="EMBL" id="JAQQFR010000003">
    <property type="protein sequence ID" value="MFL9877960.1"/>
    <property type="molecule type" value="Genomic_DNA"/>
</dbReference>
<organism evidence="1 2">
    <name type="scientific">Herbaspirillum rhizosphaerae</name>
    <dbReference type="NCBI Taxonomy" id="346179"/>
    <lineage>
        <taxon>Bacteria</taxon>
        <taxon>Pseudomonadati</taxon>
        <taxon>Pseudomonadota</taxon>
        <taxon>Betaproteobacteria</taxon>
        <taxon>Burkholderiales</taxon>
        <taxon>Oxalobacteraceae</taxon>
        <taxon>Herbaspirillum</taxon>
    </lineage>
</organism>
<dbReference type="RefSeq" id="WP_408166544.1">
    <property type="nucleotide sequence ID" value="NZ_JAQQFR010000003.1"/>
</dbReference>
<gene>
    <name evidence="1" type="ORF">PQR63_06210</name>
</gene>
<dbReference type="InterPro" id="IPR006311">
    <property type="entry name" value="TAT_signal"/>
</dbReference>
<name>A0ABW8Z542_9BURK</name>
<comment type="caution">
    <text evidence="1">The sequence shown here is derived from an EMBL/GenBank/DDBJ whole genome shotgun (WGS) entry which is preliminary data.</text>
</comment>
<accession>A0ABW8Z542</accession>